<evidence type="ECO:0000313" key="2">
    <source>
        <dbReference type="EMBL" id="KIM89643.1"/>
    </source>
</evidence>
<protein>
    <submittedName>
        <fullName evidence="2">Uncharacterized protein</fullName>
    </submittedName>
</protein>
<feature type="region of interest" description="Disordered" evidence="1">
    <location>
        <begin position="25"/>
        <end position="72"/>
    </location>
</feature>
<dbReference type="EMBL" id="KN832974">
    <property type="protein sequence ID" value="KIM89643.1"/>
    <property type="molecule type" value="Genomic_DNA"/>
</dbReference>
<evidence type="ECO:0000256" key="1">
    <source>
        <dbReference type="SAM" id="MobiDB-lite"/>
    </source>
</evidence>
<organism evidence="2 3">
    <name type="scientific">Piloderma croceum (strain F 1598)</name>
    <dbReference type="NCBI Taxonomy" id="765440"/>
    <lineage>
        <taxon>Eukaryota</taxon>
        <taxon>Fungi</taxon>
        <taxon>Dikarya</taxon>
        <taxon>Basidiomycota</taxon>
        <taxon>Agaricomycotina</taxon>
        <taxon>Agaricomycetes</taxon>
        <taxon>Agaricomycetidae</taxon>
        <taxon>Atheliales</taxon>
        <taxon>Atheliaceae</taxon>
        <taxon>Piloderma</taxon>
    </lineage>
</organism>
<dbReference type="AlphaFoldDB" id="A0A0C3BT02"/>
<feature type="region of interest" description="Disordered" evidence="1">
    <location>
        <begin position="127"/>
        <end position="161"/>
    </location>
</feature>
<gene>
    <name evidence="2" type="ORF">PILCRDRAFT_192114</name>
</gene>
<feature type="region of interest" description="Disordered" evidence="1">
    <location>
        <begin position="193"/>
        <end position="218"/>
    </location>
</feature>
<reference evidence="2 3" key="1">
    <citation type="submission" date="2014-04" db="EMBL/GenBank/DDBJ databases">
        <authorList>
            <consortium name="DOE Joint Genome Institute"/>
            <person name="Kuo A."/>
            <person name="Tarkka M."/>
            <person name="Buscot F."/>
            <person name="Kohler A."/>
            <person name="Nagy L.G."/>
            <person name="Floudas D."/>
            <person name="Copeland A."/>
            <person name="Barry K.W."/>
            <person name="Cichocki N."/>
            <person name="Veneault-Fourrey C."/>
            <person name="LaButti K."/>
            <person name="Lindquist E.A."/>
            <person name="Lipzen A."/>
            <person name="Lundell T."/>
            <person name="Morin E."/>
            <person name="Murat C."/>
            <person name="Sun H."/>
            <person name="Tunlid A."/>
            <person name="Henrissat B."/>
            <person name="Grigoriev I.V."/>
            <person name="Hibbett D.S."/>
            <person name="Martin F."/>
            <person name="Nordberg H.P."/>
            <person name="Cantor M.N."/>
            <person name="Hua S.X."/>
        </authorList>
    </citation>
    <scope>NUCLEOTIDE SEQUENCE [LARGE SCALE GENOMIC DNA]</scope>
    <source>
        <strain evidence="2 3">F 1598</strain>
    </source>
</reference>
<keyword evidence="3" id="KW-1185">Reference proteome</keyword>
<reference evidence="3" key="2">
    <citation type="submission" date="2015-01" db="EMBL/GenBank/DDBJ databases">
        <title>Evolutionary Origins and Diversification of the Mycorrhizal Mutualists.</title>
        <authorList>
            <consortium name="DOE Joint Genome Institute"/>
            <consortium name="Mycorrhizal Genomics Consortium"/>
            <person name="Kohler A."/>
            <person name="Kuo A."/>
            <person name="Nagy L.G."/>
            <person name="Floudas D."/>
            <person name="Copeland A."/>
            <person name="Barry K.W."/>
            <person name="Cichocki N."/>
            <person name="Veneault-Fourrey C."/>
            <person name="LaButti K."/>
            <person name="Lindquist E.A."/>
            <person name="Lipzen A."/>
            <person name="Lundell T."/>
            <person name="Morin E."/>
            <person name="Murat C."/>
            <person name="Riley R."/>
            <person name="Ohm R."/>
            <person name="Sun H."/>
            <person name="Tunlid A."/>
            <person name="Henrissat B."/>
            <person name="Grigoriev I.V."/>
            <person name="Hibbett D.S."/>
            <person name="Martin F."/>
        </authorList>
    </citation>
    <scope>NUCLEOTIDE SEQUENCE [LARGE SCALE GENOMIC DNA]</scope>
    <source>
        <strain evidence="3">F 1598</strain>
    </source>
</reference>
<dbReference type="Proteomes" id="UP000054166">
    <property type="component" value="Unassembled WGS sequence"/>
</dbReference>
<sequence>MSSNPPTLDDTTLPTPSKEWADQAHAALTPDNGTQPGIDVPGAFPPEESIYPQTQSQAKPPLERAASGEGVKDKVHHTAENYIAPERLDQAEHFVEGVGSKAAQYVPAGVASVVSSYWCEWKSSRSRSGTVSVPSSSSASKSKSMSESDVSSTTSSMTERPPQASALWTGVGWLIVGTAWLIWGDGTSKSSASNTSAGADSGANGNGTTSHPIIEKDSAQPSSVEDVWSVDADLFCTCFCRRLCWERWDYSYFRFDVGFLCKTARCGRCSDEDFYSGAGTGTSTNPSTGTSFSDSPVIRTYNRSTCRGVHYSF</sequence>
<dbReference type="HOGENOM" id="CLU_888806_0_0_1"/>
<name>A0A0C3BT02_PILCF</name>
<feature type="compositionally biased region" description="Low complexity" evidence="1">
    <location>
        <begin position="193"/>
        <end position="209"/>
    </location>
</feature>
<proteinExistence type="predicted"/>
<accession>A0A0C3BT02</accession>
<dbReference type="InParanoid" id="A0A0C3BT02"/>
<evidence type="ECO:0000313" key="3">
    <source>
        <dbReference type="Proteomes" id="UP000054166"/>
    </source>
</evidence>
<feature type="compositionally biased region" description="Low complexity" evidence="1">
    <location>
        <begin position="127"/>
        <end position="156"/>
    </location>
</feature>